<keyword evidence="1" id="KW-0175">Coiled coil</keyword>
<dbReference type="PANTHER" id="PTHR14042">
    <property type="entry name" value="DOPEY-RELATED"/>
    <property type="match status" value="1"/>
</dbReference>
<dbReference type="InterPro" id="IPR056457">
    <property type="entry name" value="DOP1_C"/>
</dbReference>
<evidence type="ECO:0000259" key="3">
    <source>
        <dbReference type="Pfam" id="PF24598"/>
    </source>
</evidence>
<feature type="non-terminal residue" evidence="4">
    <location>
        <position position="1"/>
    </location>
</feature>
<evidence type="ECO:0000256" key="1">
    <source>
        <dbReference type="SAM" id="Coils"/>
    </source>
</evidence>
<dbReference type="AlphaFoldDB" id="A0A4Q9L5C4"/>
<dbReference type="STRING" id="148818.A0A4Q9L5C4"/>
<dbReference type="GO" id="GO:0006895">
    <property type="term" value="P:Golgi to endosome transport"/>
    <property type="evidence" value="ECO:0007669"/>
    <property type="project" value="InterPro"/>
</dbReference>
<dbReference type="EMBL" id="PITI01001203">
    <property type="protein sequence ID" value="TBU02041.1"/>
    <property type="molecule type" value="Genomic_DNA"/>
</dbReference>
<organism evidence="4 5">
    <name type="scientific">Hamiltosporidium magnivora</name>
    <dbReference type="NCBI Taxonomy" id="148818"/>
    <lineage>
        <taxon>Eukaryota</taxon>
        <taxon>Fungi</taxon>
        <taxon>Fungi incertae sedis</taxon>
        <taxon>Microsporidia</taxon>
        <taxon>Dubosqiidae</taxon>
        <taxon>Hamiltosporidium</taxon>
    </lineage>
</organism>
<feature type="compositionally biased region" description="Basic and acidic residues" evidence="2">
    <location>
        <begin position="192"/>
        <end position="222"/>
    </location>
</feature>
<evidence type="ECO:0000313" key="4">
    <source>
        <dbReference type="EMBL" id="TBU02041.1"/>
    </source>
</evidence>
<evidence type="ECO:0000256" key="2">
    <source>
        <dbReference type="SAM" id="MobiDB-lite"/>
    </source>
</evidence>
<proteinExistence type="predicted"/>
<feature type="domain" description="DOP1-like C-terminal" evidence="3">
    <location>
        <begin position="722"/>
        <end position="937"/>
    </location>
</feature>
<gene>
    <name evidence="4" type="ORF">CWI36_1203p0020</name>
</gene>
<reference evidence="4 5" key="1">
    <citation type="submission" date="2017-12" db="EMBL/GenBank/DDBJ databases">
        <authorList>
            <person name="Pombert J.-F."/>
            <person name="Haag K.L."/>
            <person name="Ebert D."/>
        </authorList>
    </citation>
    <scope>NUCLEOTIDE SEQUENCE [LARGE SCALE GENOMIC DNA]</scope>
    <source>
        <strain evidence="4">BE-OM-2</strain>
    </source>
</reference>
<comment type="caution">
    <text evidence="4">The sequence shown here is derived from an EMBL/GenBank/DDBJ whole genome shotgun (WGS) entry which is preliminary data.</text>
</comment>
<feature type="compositionally biased region" description="Low complexity" evidence="2">
    <location>
        <begin position="223"/>
        <end position="253"/>
    </location>
</feature>
<dbReference type="VEuPathDB" id="MicrosporidiaDB:CWI39_1275p0010"/>
<feature type="coiled-coil region" evidence="1">
    <location>
        <begin position="453"/>
        <end position="549"/>
    </location>
</feature>
<dbReference type="InterPro" id="IPR040314">
    <property type="entry name" value="DOP1"/>
</dbReference>
<dbReference type="PANTHER" id="PTHR14042:SF24">
    <property type="entry name" value="PROTEIN DOPEY-1 HOMOLOG"/>
    <property type="match status" value="1"/>
</dbReference>
<protein>
    <recommendedName>
        <fullName evidence="3">DOP1-like C-terminal domain-containing protein</fullName>
    </recommendedName>
</protein>
<dbReference type="Proteomes" id="UP000291404">
    <property type="component" value="Unassembled WGS sequence"/>
</dbReference>
<dbReference type="GO" id="GO:0005829">
    <property type="term" value="C:cytosol"/>
    <property type="evidence" value="ECO:0007669"/>
    <property type="project" value="GOC"/>
</dbReference>
<dbReference type="GO" id="GO:0005802">
    <property type="term" value="C:trans-Golgi network"/>
    <property type="evidence" value="ECO:0007669"/>
    <property type="project" value="TreeGrafter"/>
</dbReference>
<dbReference type="GO" id="GO:0005768">
    <property type="term" value="C:endosome"/>
    <property type="evidence" value="ECO:0007669"/>
    <property type="project" value="TreeGrafter"/>
</dbReference>
<name>A0A4Q9L5C4_9MICR</name>
<dbReference type="Pfam" id="PF24598">
    <property type="entry name" value="DOP1_C"/>
    <property type="match status" value="1"/>
</dbReference>
<dbReference type="VEuPathDB" id="MicrosporidiaDB:CWI36_1203p0020"/>
<feature type="region of interest" description="Disordered" evidence="2">
    <location>
        <begin position="185"/>
        <end position="253"/>
    </location>
</feature>
<accession>A0A4Q9L5C4</accession>
<sequence length="1063" mass="125309">IRDNSNTYNNTLSSNTPSYNTPYNTLSYNTPPNISNTSDVNIFLTCLKRIKHFNSIYKFILNKLKNACIESKEGYYYDMIEYDIVYGVFDCLINMFEYCNEFIIFLRSNVYVQGDGFMVFLNNGVVNVRKVLFSSFLYFVINDVKCCDVGCGDGGCGCGGECGDGGCYSKDSNYKDNYSKDSNYKYNNYKDSNTKDNTKDSNYKDSNTKDNDYKDSNYKDNDSNNTDNTTYNTNNTNNYDNHPNYPNTNTNNHPNNHLSEIRRVRLMALFLISKMVDLNMLESQEIISYDLNPFISFIIKNINDVLIVWECLPLLKILTGNEQWVNIYFKKVFEFLVVYFSKKYSFFIFEILNIELRNKVVREVVSSNMLWDMDVCVVQGYFSYVFGNKEYFGDVLEKLVCGCFRYVEGKVGGGIRNYDILIGGSIGYVGYGGVSDRELREGDREIVEGDREIKDIRREVRGNNREIKDIRREVRDNKEIVEDKNRDVKDNNRDLNELRKDNKEIKELRDVRGNNRDLNDIRRDVKDKNREIKELRKDKNKEINDVNQTPKTPKTLLNDVLYDKYSTSYMFKGLNIKETSNFICMDSLIEEFKNINFKKCVDLNVEPYILLLDFIFLKENILFAKCLLNFKCESIILELNSSKLNLYMIYLEKFNKNIEIFPFLCKIEESFSEERILVILEQSINILNIMFLGKSKNGNLKHYIWFLNLICKIKMNKITDRIIEIVIRILENSFTVFLRTLDLPNKKKENKDILLLIKVIRNILENINIERYSLLFNNVVYGLLRQRNYLYSESLGILGLLKNWKKDFFDFFCDQKFFNDSYENILIKKNLICSFFSSEYEKIDELYNRMEQGFFVSKETDSLNKCSIIRRIAFLVFCLDKKIIYSKFPPIIEIISEFITNTSSNIKKEIIFLIKIILIKIDTEKLSHLWPLIFCEIFNEKEDLEVECETVRLIDIIFTFNLEETVEMLCDYIGGVVVVNDSELNSSFVHYLSLKSGDEQSRCEIKFEDKIVPLCKFIDVKSKSDLKWFYENCNQYFTEARIFGREVDYEWIEENVLYEFIEK</sequence>
<evidence type="ECO:0000313" key="5">
    <source>
        <dbReference type="Proteomes" id="UP000291404"/>
    </source>
</evidence>
<keyword evidence="5" id="KW-1185">Reference proteome</keyword>